<dbReference type="InterPro" id="IPR041913">
    <property type="entry name" value="POLD3_sf"/>
</dbReference>
<feature type="compositionally biased region" description="Basic and acidic residues" evidence="5">
    <location>
        <begin position="171"/>
        <end position="199"/>
    </location>
</feature>
<feature type="compositionally biased region" description="Basic and acidic residues" evidence="5">
    <location>
        <begin position="377"/>
        <end position="389"/>
    </location>
</feature>
<feature type="region of interest" description="Disordered" evidence="5">
    <location>
        <begin position="156"/>
        <end position="420"/>
    </location>
</feature>
<dbReference type="Pfam" id="PF09507">
    <property type="entry name" value="CDC27"/>
    <property type="match status" value="1"/>
</dbReference>
<accession>A0A9W8HSP1</accession>
<dbReference type="GO" id="GO:0006297">
    <property type="term" value="P:nucleotide-excision repair, DNA gap filling"/>
    <property type="evidence" value="ECO:0007669"/>
    <property type="project" value="TreeGrafter"/>
</dbReference>
<dbReference type="GO" id="GO:0003887">
    <property type="term" value="F:DNA-directed DNA polymerase activity"/>
    <property type="evidence" value="ECO:0007669"/>
    <property type="project" value="TreeGrafter"/>
</dbReference>
<feature type="compositionally biased region" description="Low complexity" evidence="5">
    <location>
        <begin position="231"/>
        <end position="240"/>
    </location>
</feature>
<sequence length="420" mass="45221">MSSPDELLSLLVAHESQIVTYRRLSRELKVPANAAKQMLDDYYQAHKNDCLATFLITGTKRGSGTNGSSDNSASSSKGNTAVSEFVVRLVTESDLSSMLENVDSSYHHVYSVGPKVAATRQALSMANVVAGCNRDMADQCAVASSVERVANADSSHACLSKPASPPPSAKADVKPNITEKDPKKDNKSAPAPAEKDKKSFFGRSIGAKKHEKKPASSAKKPSSPVPEDPPKSASKTSPAPEQDEYANTDSLPRVEDMFMDDDDDDDDSGFGDRHVDISEQDLANADDQAAAKDTQDVEMANAESAGEDVDHSTKSSEIGSNKHNSSSVQQSESQSGGRRRVRKRRKINKIKHTKNSRGMLVSEAVEEWESYSESESEPEKRPQTTKREPGSAGSGTKRPAAKGGKNAAPQRSIMSFFGKK</sequence>
<dbReference type="EMBL" id="JANBUO010001847">
    <property type="protein sequence ID" value="KAJ2796614.1"/>
    <property type="molecule type" value="Genomic_DNA"/>
</dbReference>
<dbReference type="AlphaFoldDB" id="A0A9W8HSP1"/>
<dbReference type="GO" id="GO:1904161">
    <property type="term" value="P:DNA synthesis involved in UV-damage excision repair"/>
    <property type="evidence" value="ECO:0007669"/>
    <property type="project" value="TreeGrafter"/>
</dbReference>
<feature type="compositionally biased region" description="Acidic residues" evidence="5">
    <location>
        <begin position="364"/>
        <end position="376"/>
    </location>
</feature>
<dbReference type="Gene3D" id="3.90.1030.20">
    <property type="entry name" value="DNA polymerase delta, p66 (Cdc27) subunit, wHTH domain"/>
    <property type="match status" value="1"/>
</dbReference>
<gene>
    <name evidence="6" type="primary">cdc27</name>
    <name evidence="6" type="ORF">H4R20_005473</name>
</gene>
<dbReference type="GO" id="GO:0006271">
    <property type="term" value="P:DNA strand elongation involved in DNA replication"/>
    <property type="evidence" value="ECO:0007669"/>
    <property type="project" value="TreeGrafter"/>
</dbReference>
<proteinExistence type="predicted"/>
<evidence type="ECO:0000313" key="7">
    <source>
        <dbReference type="Proteomes" id="UP001140094"/>
    </source>
</evidence>
<organism evidence="6 7">
    <name type="scientific">Coemansia guatemalensis</name>
    <dbReference type="NCBI Taxonomy" id="2761395"/>
    <lineage>
        <taxon>Eukaryota</taxon>
        <taxon>Fungi</taxon>
        <taxon>Fungi incertae sedis</taxon>
        <taxon>Zoopagomycota</taxon>
        <taxon>Kickxellomycotina</taxon>
        <taxon>Kickxellomycetes</taxon>
        <taxon>Kickxellales</taxon>
        <taxon>Kickxellaceae</taxon>
        <taxon>Coemansia</taxon>
    </lineage>
</organism>
<feature type="compositionally biased region" description="Low complexity" evidence="5">
    <location>
        <begin position="325"/>
        <end position="336"/>
    </location>
</feature>
<comment type="caution">
    <text evidence="6">The sequence shown here is derived from an EMBL/GenBank/DDBJ whole genome shotgun (WGS) entry which is preliminary data.</text>
</comment>
<keyword evidence="4" id="KW-0539">Nucleus</keyword>
<evidence type="ECO:0000313" key="6">
    <source>
        <dbReference type="EMBL" id="KAJ2796614.1"/>
    </source>
</evidence>
<evidence type="ECO:0000256" key="4">
    <source>
        <dbReference type="ARBA" id="ARBA00023242"/>
    </source>
</evidence>
<evidence type="ECO:0000256" key="5">
    <source>
        <dbReference type="SAM" id="MobiDB-lite"/>
    </source>
</evidence>
<dbReference type="OrthoDB" id="514823at2759"/>
<keyword evidence="3" id="KW-0235">DNA replication</keyword>
<protein>
    <recommendedName>
        <fullName evidence="2">DNA polymerase delta subunit 3</fullName>
    </recommendedName>
</protein>
<name>A0A9W8HSP1_9FUNG</name>
<comment type="subcellular location">
    <subcellularLocation>
        <location evidence="1">Nucleus</location>
    </subcellularLocation>
</comment>
<dbReference type="InterPro" id="IPR019038">
    <property type="entry name" value="POLD3"/>
</dbReference>
<evidence type="ECO:0000256" key="3">
    <source>
        <dbReference type="ARBA" id="ARBA00022705"/>
    </source>
</evidence>
<dbReference type="PANTHER" id="PTHR17598:SF13">
    <property type="entry name" value="DNA POLYMERASE DELTA SUBUNIT 3"/>
    <property type="match status" value="1"/>
</dbReference>
<dbReference type="PANTHER" id="PTHR17598">
    <property type="entry name" value="DNA POLYMERASE DELTA SUBUNIT 3"/>
    <property type="match status" value="1"/>
</dbReference>
<feature type="compositionally biased region" description="Polar residues" evidence="5">
    <location>
        <begin position="315"/>
        <end position="324"/>
    </location>
</feature>
<feature type="compositionally biased region" description="Acidic residues" evidence="5">
    <location>
        <begin position="257"/>
        <end position="269"/>
    </location>
</feature>
<evidence type="ECO:0000256" key="2">
    <source>
        <dbReference type="ARBA" id="ARBA00017589"/>
    </source>
</evidence>
<reference evidence="6" key="1">
    <citation type="submission" date="2022-07" db="EMBL/GenBank/DDBJ databases">
        <title>Phylogenomic reconstructions and comparative analyses of Kickxellomycotina fungi.</title>
        <authorList>
            <person name="Reynolds N.K."/>
            <person name="Stajich J.E."/>
            <person name="Barry K."/>
            <person name="Grigoriev I.V."/>
            <person name="Crous P."/>
            <person name="Smith M.E."/>
        </authorList>
    </citation>
    <scope>NUCLEOTIDE SEQUENCE</scope>
    <source>
        <strain evidence="6">NRRL 1565</strain>
    </source>
</reference>
<dbReference type="GO" id="GO:0043625">
    <property type="term" value="C:delta DNA polymerase complex"/>
    <property type="evidence" value="ECO:0007669"/>
    <property type="project" value="InterPro"/>
</dbReference>
<feature type="compositionally biased region" description="Basic residues" evidence="5">
    <location>
        <begin position="337"/>
        <end position="355"/>
    </location>
</feature>
<dbReference type="Proteomes" id="UP001140094">
    <property type="component" value="Unassembled WGS sequence"/>
</dbReference>
<keyword evidence="7" id="KW-1185">Reference proteome</keyword>
<evidence type="ECO:0000256" key="1">
    <source>
        <dbReference type="ARBA" id="ARBA00004123"/>
    </source>
</evidence>